<dbReference type="PANTHER" id="PTHR45138">
    <property type="entry name" value="REGULATORY COMPONENTS OF SENSORY TRANSDUCTION SYSTEM"/>
    <property type="match status" value="1"/>
</dbReference>
<dbReference type="InterPro" id="IPR001789">
    <property type="entry name" value="Sig_transdc_resp-reg_receiver"/>
</dbReference>
<dbReference type="Pfam" id="PF00072">
    <property type="entry name" value="Response_reg"/>
    <property type="match status" value="2"/>
</dbReference>
<comment type="catalytic activity">
    <reaction evidence="4">
        <text>2 GTP = 3',3'-c-di-GMP + 2 diphosphate</text>
        <dbReference type="Rhea" id="RHEA:24898"/>
        <dbReference type="ChEBI" id="CHEBI:33019"/>
        <dbReference type="ChEBI" id="CHEBI:37565"/>
        <dbReference type="ChEBI" id="CHEBI:58805"/>
        <dbReference type="EC" id="2.7.7.65"/>
    </reaction>
</comment>
<dbReference type="SUPFAM" id="SSF47226">
    <property type="entry name" value="Histidine-containing phosphotransfer domain, HPT domain"/>
    <property type="match status" value="1"/>
</dbReference>
<dbReference type="GO" id="GO:0043709">
    <property type="term" value="P:cell adhesion involved in single-species biofilm formation"/>
    <property type="evidence" value="ECO:0007669"/>
    <property type="project" value="TreeGrafter"/>
</dbReference>
<dbReference type="CDD" id="cd01949">
    <property type="entry name" value="GGDEF"/>
    <property type="match status" value="1"/>
</dbReference>
<dbReference type="Pfam" id="PF01627">
    <property type="entry name" value="Hpt"/>
    <property type="match status" value="1"/>
</dbReference>
<dbReference type="RefSeq" id="WP_107865942.1">
    <property type="nucleotide sequence ID" value="NZ_QAON01000009.1"/>
</dbReference>
<evidence type="ECO:0000313" key="11">
    <source>
        <dbReference type="Proteomes" id="UP000244223"/>
    </source>
</evidence>
<dbReference type="Gene3D" id="3.30.70.270">
    <property type="match status" value="1"/>
</dbReference>
<keyword evidence="11" id="KW-1185">Reference proteome</keyword>
<reference evidence="10 11" key="1">
    <citation type="submission" date="2018-04" db="EMBL/GenBank/DDBJ databases">
        <title>Genomic Encyclopedia of Archaeal and Bacterial Type Strains, Phase II (KMG-II): from individual species to whole genera.</title>
        <authorList>
            <person name="Goeker M."/>
        </authorList>
    </citation>
    <scope>NUCLEOTIDE SEQUENCE [LARGE SCALE GENOMIC DNA]</scope>
    <source>
        <strain evidence="10 11">DSM 5822</strain>
    </source>
</reference>
<dbReference type="AlphaFoldDB" id="A0A2T5IYL6"/>
<proteinExistence type="predicted"/>
<organism evidence="10 11">
    <name type="scientific">Agitococcus lubricus</name>
    <dbReference type="NCBI Taxonomy" id="1077255"/>
    <lineage>
        <taxon>Bacteria</taxon>
        <taxon>Pseudomonadati</taxon>
        <taxon>Pseudomonadota</taxon>
        <taxon>Gammaproteobacteria</taxon>
        <taxon>Moraxellales</taxon>
        <taxon>Moraxellaceae</taxon>
        <taxon>Agitococcus</taxon>
    </lineage>
</organism>
<feature type="domain" description="HPt" evidence="9">
    <location>
        <begin position="7"/>
        <end position="113"/>
    </location>
</feature>
<evidence type="ECO:0000256" key="5">
    <source>
        <dbReference type="PROSITE-ProRule" id="PRU00110"/>
    </source>
</evidence>
<dbReference type="InterPro" id="IPR050469">
    <property type="entry name" value="Diguanylate_Cyclase"/>
</dbReference>
<dbReference type="InterPro" id="IPR029787">
    <property type="entry name" value="Nucleotide_cyclase"/>
</dbReference>
<dbReference type="EMBL" id="QAON01000009">
    <property type="protein sequence ID" value="PTQ89027.1"/>
    <property type="molecule type" value="Genomic_DNA"/>
</dbReference>
<dbReference type="SMART" id="SM00448">
    <property type="entry name" value="REC"/>
    <property type="match status" value="2"/>
</dbReference>
<dbReference type="PANTHER" id="PTHR45138:SF9">
    <property type="entry name" value="DIGUANYLATE CYCLASE DGCM-RELATED"/>
    <property type="match status" value="1"/>
</dbReference>
<dbReference type="PROSITE" id="PS50887">
    <property type="entry name" value="GGDEF"/>
    <property type="match status" value="1"/>
</dbReference>
<dbReference type="SUPFAM" id="SSF52172">
    <property type="entry name" value="CheY-like"/>
    <property type="match status" value="2"/>
</dbReference>
<dbReference type="GO" id="GO:0052621">
    <property type="term" value="F:diguanylate cyclase activity"/>
    <property type="evidence" value="ECO:0007669"/>
    <property type="project" value="UniProtKB-EC"/>
</dbReference>
<feature type="domain" description="Response regulatory" evidence="7">
    <location>
        <begin position="259"/>
        <end position="375"/>
    </location>
</feature>
<dbReference type="OrthoDB" id="9759607at2"/>
<name>A0A2T5IYL6_9GAMM</name>
<gene>
    <name evidence="10" type="ORF">C8N29_10948</name>
</gene>
<dbReference type="Gene3D" id="3.40.50.2300">
    <property type="match status" value="2"/>
</dbReference>
<dbReference type="EC" id="2.7.7.65" evidence="2"/>
<evidence type="ECO:0000256" key="3">
    <source>
        <dbReference type="ARBA" id="ARBA00023012"/>
    </source>
</evidence>
<dbReference type="Pfam" id="PF00990">
    <property type="entry name" value="GGDEF"/>
    <property type="match status" value="1"/>
</dbReference>
<dbReference type="PROSITE" id="PS50894">
    <property type="entry name" value="HPT"/>
    <property type="match status" value="1"/>
</dbReference>
<dbReference type="FunFam" id="3.30.70.270:FF:000001">
    <property type="entry name" value="Diguanylate cyclase domain protein"/>
    <property type="match status" value="1"/>
</dbReference>
<protein>
    <recommendedName>
        <fullName evidence="2">diguanylate cyclase</fullName>
        <ecNumber evidence="2">2.7.7.65</ecNumber>
    </recommendedName>
</protein>
<comment type="cofactor">
    <cofactor evidence="1">
        <name>Mg(2+)</name>
        <dbReference type="ChEBI" id="CHEBI:18420"/>
    </cofactor>
</comment>
<dbReference type="Gene3D" id="1.20.120.160">
    <property type="entry name" value="HPT domain"/>
    <property type="match status" value="1"/>
</dbReference>
<dbReference type="InterPro" id="IPR043128">
    <property type="entry name" value="Rev_trsase/Diguanyl_cyclase"/>
</dbReference>
<dbReference type="SUPFAM" id="SSF55073">
    <property type="entry name" value="Nucleotide cyclase"/>
    <property type="match status" value="1"/>
</dbReference>
<evidence type="ECO:0000259" key="7">
    <source>
        <dbReference type="PROSITE" id="PS50110"/>
    </source>
</evidence>
<dbReference type="Proteomes" id="UP000244223">
    <property type="component" value="Unassembled WGS sequence"/>
</dbReference>
<keyword evidence="6" id="KW-0597">Phosphoprotein</keyword>
<evidence type="ECO:0000259" key="9">
    <source>
        <dbReference type="PROSITE" id="PS50894"/>
    </source>
</evidence>
<evidence type="ECO:0000313" key="10">
    <source>
        <dbReference type="EMBL" id="PTQ89027.1"/>
    </source>
</evidence>
<dbReference type="InterPro" id="IPR011006">
    <property type="entry name" value="CheY-like_superfamily"/>
</dbReference>
<comment type="caution">
    <text evidence="10">The sequence shown here is derived from an EMBL/GenBank/DDBJ whole genome shotgun (WGS) entry which is preliminary data.</text>
</comment>
<evidence type="ECO:0000256" key="4">
    <source>
        <dbReference type="ARBA" id="ARBA00034247"/>
    </source>
</evidence>
<dbReference type="InterPro" id="IPR000160">
    <property type="entry name" value="GGDEF_dom"/>
</dbReference>
<feature type="modified residue" description="4-aspartylphosphate" evidence="6">
    <location>
        <position position="182"/>
    </location>
</feature>
<evidence type="ECO:0000259" key="8">
    <source>
        <dbReference type="PROSITE" id="PS50887"/>
    </source>
</evidence>
<dbReference type="GO" id="GO:1902201">
    <property type="term" value="P:negative regulation of bacterial-type flagellum-dependent cell motility"/>
    <property type="evidence" value="ECO:0007669"/>
    <property type="project" value="TreeGrafter"/>
</dbReference>
<keyword evidence="3" id="KW-0902">Two-component regulatory system</keyword>
<dbReference type="InterPro" id="IPR036641">
    <property type="entry name" value="HPT_dom_sf"/>
</dbReference>
<dbReference type="GO" id="GO:0004672">
    <property type="term" value="F:protein kinase activity"/>
    <property type="evidence" value="ECO:0007669"/>
    <property type="project" value="UniProtKB-ARBA"/>
</dbReference>
<dbReference type="InterPro" id="IPR008207">
    <property type="entry name" value="Sig_transdc_His_kin_Hpt_dom"/>
</dbReference>
<feature type="modified residue" description="Phosphohistidine" evidence="5">
    <location>
        <position position="55"/>
    </location>
</feature>
<sequence>MASKQEKLEKLKALQHSYGQQLPLRIQAIEHICLQLAQHLEEHPRLLPELHRLVHSLAGSAGSFGYGALSEHLRFIEQQLTLNMQQMQYALTPDQLVTLTAQVADLSRYLMVQQLNYNLSFTGLDLQQHDNRYVYIIEDDVLLAEEIQTQLSIYGWQAVVFHQIRDLENALLKQLPAAMIVDIMLPEGDSAGTDFVKKIQQQYQGLIPVIIISSRWDWQSRLAAAQAGANAYLTKPIDFGILAERLDILTLRNEGIPYQVLVIEDNELLAEHYAAVLTNAGMHVETLKDPTQLLAMLEHFSPELVLLDLYMPHCNGIEVARVIRQDTQFIDLPIVFLSTESGRHLQLAAMQSGADDFLQKPIQAQELVMAVKQRAERFRSLRELIRQDRMTGLLNHIAFRLQLEFELARQQRTGSLLSMVMLDIDYFKKVNDQYGHPIGDRVIKSLAKLLTNRLRKTDVIGRYGGEEFGIIMPDTHPDDALKVMNQLREEFAQLIHMSQQQEFSTTFSAGLVVAKYNYQVDDLFQYADQALYQAKQQGRNCVVLYENSTTT</sequence>
<dbReference type="CDD" id="cd00156">
    <property type="entry name" value="REC"/>
    <property type="match status" value="1"/>
</dbReference>
<dbReference type="SMART" id="SM00267">
    <property type="entry name" value="GGDEF"/>
    <property type="match status" value="1"/>
</dbReference>
<accession>A0A2T5IYL6</accession>
<dbReference type="GO" id="GO:0000160">
    <property type="term" value="P:phosphorelay signal transduction system"/>
    <property type="evidence" value="ECO:0007669"/>
    <property type="project" value="UniProtKB-KW"/>
</dbReference>
<dbReference type="PROSITE" id="PS50110">
    <property type="entry name" value="RESPONSE_REGULATORY"/>
    <property type="match status" value="2"/>
</dbReference>
<dbReference type="GO" id="GO:0005886">
    <property type="term" value="C:plasma membrane"/>
    <property type="evidence" value="ECO:0007669"/>
    <property type="project" value="TreeGrafter"/>
</dbReference>
<feature type="modified residue" description="4-aspartylphosphate" evidence="6">
    <location>
        <position position="308"/>
    </location>
</feature>
<feature type="domain" description="Response regulatory" evidence="7">
    <location>
        <begin position="133"/>
        <end position="250"/>
    </location>
</feature>
<evidence type="ECO:0000256" key="2">
    <source>
        <dbReference type="ARBA" id="ARBA00012528"/>
    </source>
</evidence>
<dbReference type="NCBIfam" id="TIGR00254">
    <property type="entry name" value="GGDEF"/>
    <property type="match status" value="1"/>
</dbReference>
<evidence type="ECO:0000256" key="6">
    <source>
        <dbReference type="PROSITE-ProRule" id="PRU00169"/>
    </source>
</evidence>
<feature type="domain" description="GGDEF" evidence="8">
    <location>
        <begin position="415"/>
        <end position="547"/>
    </location>
</feature>
<evidence type="ECO:0000256" key="1">
    <source>
        <dbReference type="ARBA" id="ARBA00001946"/>
    </source>
</evidence>